<organism evidence="1">
    <name type="scientific">hydrothermal vent metagenome</name>
    <dbReference type="NCBI Taxonomy" id="652676"/>
    <lineage>
        <taxon>unclassified sequences</taxon>
        <taxon>metagenomes</taxon>
        <taxon>ecological metagenomes</taxon>
    </lineage>
</organism>
<accession>A0A3B0R573</accession>
<sequence length="364" mass="37246">MSNQSPSLALPLIAPAQAQKHVTHNEALMRLDMLVQPAMADSTLTDPPASPVAGARHLVAPGGTGLWAGQDTAIALYDGVAWLFALPQAGWRVYDIAAASGLVFDGTAWVADLPNLQNLDGIGVNAASDAINRLVVSAQATLFNHEGAGHQLKINKATVTDTASLLYQTGFSGRAEMGLTGSDAFSIRASADGSTWATGLSLDPATGVATLPQGAVVTGSLSGTAVQQTPEDATAGRLMRADYGYGPGTALGTVSFNGSTPNGALIEQGSNANGSYTRFADGTQICQHEVTMNYVNGALFIGTWTFPAVFLAASKPQVVGTLNPNSLASTAPSITVSQMTGLVVGLVSDTTGKLQVRALTGATF</sequence>
<feature type="non-terminal residue" evidence="1">
    <location>
        <position position="364"/>
    </location>
</feature>
<reference evidence="1" key="1">
    <citation type="submission" date="2018-06" db="EMBL/GenBank/DDBJ databases">
        <authorList>
            <person name="Zhirakovskaya E."/>
        </authorList>
    </citation>
    <scope>NUCLEOTIDE SEQUENCE</scope>
</reference>
<evidence type="ECO:0000313" key="1">
    <source>
        <dbReference type="EMBL" id="VAV88624.1"/>
    </source>
</evidence>
<gene>
    <name evidence="1" type="ORF">MNBD_ALPHA07-2047</name>
</gene>
<name>A0A3B0R573_9ZZZZ</name>
<proteinExistence type="predicted"/>
<dbReference type="EMBL" id="UOEG01000031">
    <property type="protein sequence ID" value="VAV88624.1"/>
    <property type="molecule type" value="Genomic_DNA"/>
</dbReference>
<protein>
    <submittedName>
        <fullName evidence="1">Phage protein (ACLAME 360)</fullName>
    </submittedName>
</protein>
<dbReference type="Pfam" id="PF10983">
    <property type="entry name" value="DUF2793"/>
    <property type="match status" value="1"/>
</dbReference>
<dbReference type="AlphaFoldDB" id="A0A3B0R573"/>
<dbReference type="InterPro" id="IPR021251">
    <property type="entry name" value="DUF2793"/>
</dbReference>